<dbReference type="EMBL" id="CAXDID020000471">
    <property type="protein sequence ID" value="CAL6094884.1"/>
    <property type="molecule type" value="Genomic_DNA"/>
</dbReference>
<evidence type="ECO:0000313" key="4">
    <source>
        <dbReference type="EMBL" id="CAL6081997.1"/>
    </source>
</evidence>
<sequence length="227" mass="27394">MQEHMKQMQELKKKKNEEKNASKQLILLKQQYGYQKHRADDYQSQILNPYQIKELIHKQDNEIQQRDILIAQYQQELNILHYELLFKYREEQYFNDFLIMKQYDQLARLKISIMNQLLKLSQSKSENIQASQQELNTIISPKSYYNTIKFTEDQKMVALALLIRDGHSSYKQQLKMNDQLPSIRTLQYFRRQYENSKYSNQNELGNNKNDRLQEVGLVDQNYIANEI</sequence>
<dbReference type="EMBL" id="CAXDID020000359">
    <property type="protein sequence ID" value="CAL6081997.1"/>
    <property type="molecule type" value="Genomic_DNA"/>
</dbReference>
<evidence type="ECO:0000313" key="2">
    <source>
        <dbReference type="EMBL" id="CAI9916901.1"/>
    </source>
</evidence>
<proteinExistence type="predicted"/>
<protein>
    <submittedName>
        <fullName evidence="4">Hypothetical_protein</fullName>
    </submittedName>
</protein>
<dbReference type="EMBL" id="CATOUU010000116">
    <property type="protein sequence ID" value="CAI9916901.1"/>
    <property type="molecule type" value="Genomic_DNA"/>
</dbReference>
<evidence type="ECO:0000256" key="1">
    <source>
        <dbReference type="SAM" id="Coils"/>
    </source>
</evidence>
<keyword evidence="1" id="KW-0175">Coiled coil</keyword>
<keyword evidence="6" id="KW-1185">Reference proteome</keyword>
<reference evidence="2" key="1">
    <citation type="submission" date="2023-06" db="EMBL/GenBank/DDBJ databases">
        <authorList>
            <person name="Kurt Z."/>
        </authorList>
    </citation>
    <scope>NUCLEOTIDE SEQUENCE</scope>
</reference>
<feature type="coiled-coil region" evidence="1">
    <location>
        <begin position="1"/>
        <end position="31"/>
    </location>
</feature>
<gene>
    <name evidence="2" type="ORF">HINF_LOCUS4546</name>
    <name evidence="4" type="ORF">HINF_LOCUS60789</name>
    <name evidence="5" type="ORF">HINF_LOCUS67681</name>
    <name evidence="3" type="ORF">HINF_LOCUS8708</name>
</gene>
<organism evidence="2">
    <name type="scientific">Hexamita inflata</name>
    <dbReference type="NCBI Taxonomy" id="28002"/>
    <lineage>
        <taxon>Eukaryota</taxon>
        <taxon>Metamonada</taxon>
        <taxon>Diplomonadida</taxon>
        <taxon>Hexamitidae</taxon>
        <taxon>Hexamitinae</taxon>
        <taxon>Hexamita</taxon>
    </lineage>
</organism>
<reference evidence="4 6" key="2">
    <citation type="submission" date="2024-07" db="EMBL/GenBank/DDBJ databases">
        <authorList>
            <person name="Akdeniz Z."/>
        </authorList>
    </citation>
    <scope>NUCLEOTIDE SEQUENCE [LARGE SCALE GENOMIC DNA]</scope>
</reference>
<accession>A0AA86TGY6</accession>
<comment type="caution">
    <text evidence="2">The sequence shown here is derived from an EMBL/GenBank/DDBJ whole genome shotgun (WGS) entry which is preliminary data.</text>
</comment>
<evidence type="ECO:0000313" key="5">
    <source>
        <dbReference type="EMBL" id="CAL6094884.1"/>
    </source>
</evidence>
<evidence type="ECO:0000313" key="3">
    <source>
        <dbReference type="EMBL" id="CAI9921063.1"/>
    </source>
</evidence>
<name>A0AA86TGY6_9EUKA</name>
<dbReference type="AlphaFoldDB" id="A0AA86TGY6"/>
<dbReference type="EMBL" id="CATOUU010000213">
    <property type="protein sequence ID" value="CAI9921063.1"/>
    <property type="molecule type" value="Genomic_DNA"/>
</dbReference>
<evidence type="ECO:0000313" key="6">
    <source>
        <dbReference type="Proteomes" id="UP001642409"/>
    </source>
</evidence>
<dbReference type="Proteomes" id="UP001642409">
    <property type="component" value="Unassembled WGS sequence"/>
</dbReference>